<dbReference type="RefSeq" id="WP_217792424.1">
    <property type="nucleotide sequence ID" value="NZ_JAHSPG010000013.1"/>
</dbReference>
<accession>A0A9E2W5A5</accession>
<reference evidence="1" key="1">
    <citation type="submission" date="2021-06" db="EMBL/GenBank/DDBJ databases">
        <authorList>
            <person name="Huq M.A."/>
        </authorList>
    </citation>
    <scope>NUCLEOTIDE SEQUENCE</scope>
    <source>
        <strain evidence="1">MAH-26</strain>
    </source>
</reference>
<evidence type="ECO:0000313" key="1">
    <source>
        <dbReference type="EMBL" id="MBV4358699.1"/>
    </source>
</evidence>
<dbReference type="Proteomes" id="UP000812270">
    <property type="component" value="Unassembled WGS sequence"/>
</dbReference>
<organism evidence="1 2">
    <name type="scientific">Pinibacter aurantiacus</name>
    <dbReference type="NCBI Taxonomy" id="2851599"/>
    <lineage>
        <taxon>Bacteria</taxon>
        <taxon>Pseudomonadati</taxon>
        <taxon>Bacteroidota</taxon>
        <taxon>Chitinophagia</taxon>
        <taxon>Chitinophagales</taxon>
        <taxon>Chitinophagaceae</taxon>
        <taxon>Pinibacter</taxon>
    </lineage>
</organism>
<comment type="caution">
    <text evidence="1">The sequence shown here is derived from an EMBL/GenBank/DDBJ whole genome shotgun (WGS) entry which is preliminary data.</text>
</comment>
<proteinExistence type="predicted"/>
<sequence>MINYYLVMYKVTNNGNLIEDATYFIKSPEVLDRPQVKEVIKKKENYTTENIVISNLIKIEEEMFKGLAENKNDCCFKIV</sequence>
<dbReference type="AlphaFoldDB" id="A0A9E2W5A5"/>
<dbReference type="EMBL" id="JAHSPG010000013">
    <property type="protein sequence ID" value="MBV4358699.1"/>
    <property type="molecule type" value="Genomic_DNA"/>
</dbReference>
<evidence type="ECO:0000313" key="2">
    <source>
        <dbReference type="Proteomes" id="UP000812270"/>
    </source>
</evidence>
<name>A0A9E2W5A5_9BACT</name>
<protein>
    <submittedName>
        <fullName evidence="1">Uncharacterized protein</fullName>
    </submittedName>
</protein>
<gene>
    <name evidence="1" type="ORF">KTO63_16160</name>
</gene>
<keyword evidence="2" id="KW-1185">Reference proteome</keyword>